<dbReference type="InterPro" id="IPR046158">
    <property type="entry name" value="DUF6160"/>
</dbReference>
<dbReference type="Pfam" id="PF19657">
    <property type="entry name" value="DUF6160"/>
    <property type="match status" value="1"/>
</dbReference>
<dbReference type="EMBL" id="SNTY01000058">
    <property type="protein sequence ID" value="TEU24776.1"/>
    <property type="molecule type" value="Genomic_DNA"/>
</dbReference>
<accession>A0A4Y7XA10</accession>
<dbReference type="Proteomes" id="UP000297834">
    <property type="component" value="Unassembled WGS sequence"/>
</dbReference>
<protein>
    <recommendedName>
        <fullName evidence="2">DUF6160 domain-containing protein</fullName>
    </recommendedName>
</protein>
<keyword evidence="4" id="KW-1185">Reference proteome</keyword>
<evidence type="ECO:0000313" key="3">
    <source>
        <dbReference type="EMBL" id="TEU24776.1"/>
    </source>
</evidence>
<reference evidence="3 4" key="1">
    <citation type="submission" date="2019-03" db="EMBL/GenBank/DDBJ databases">
        <title>Alkanindiges illinoisensis: a potential pathogenic isolated from ascites of a gastric cancer patient with abdominal metastasis.</title>
        <authorList>
            <person name="Hu X."/>
            <person name="Yang B."/>
            <person name="Yan X."/>
            <person name="Lin L."/>
            <person name="Zhao H."/>
            <person name="Zhou F."/>
            <person name="Su B."/>
            <person name="Chen J."/>
            <person name="Rui Y."/>
            <person name="Wang Q."/>
            <person name="Zheng L."/>
        </authorList>
    </citation>
    <scope>NUCLEOTIDE SEQUENCE [LARGE SCALE GENOMIC DNA]</scope>
    <source>
        <strain evidence="3 4">NFYY 23406</strain>
    </source>
</reference>
<gene>
    <name evidence="3" type="ORF">E2B99_11840</name>
</gene>
<organism evidence="3 4">
    <name type="scientific">Alkanindiges illinoisensis</name>
    <dbReference type="NCBI Taxonomy" id="197183"/>
    <lineage>
        <taxon>Bacteria</taxon>
        <taxon>Pseudomonadati</taxon>
        <taxon>Pseudomonadota</taxon>
        <taxon>Gammaproteobacteria</taxon>
        <taxon>Moraxellales</taxon>
        <taxon>Moraxellaceae</taxon>
        <taxon>Alkanindiges</taxon>
    </lineage>
</organism>
<comment type="caution">
    <text evidence="3">The sequence shown here is derived from an EMBL/GenBank/DDBJ whole genome shotgun (WGS) entry which is preliminary data.</text>
</comment>
<dbReference type="AlphaFoldDB" id="A0A4Y7XA10"/>
<proteinExistence type="predicted"/>
<dbReference type="OrthoDB" id="6695901at2"/>
<name>A0A4Y7XA10_9GAMM</name>
<feature type="domain" description="DUF6160" evidence="2">
    <location>
        <begin position="1"/>
        <end position="47"/>
    </location>
</feature>
<sequence>MKNLVLACSLLLASVSASAGLEPLANSELQHIDGQAGADISLDLRLNQTSRGCASLEFCRLAVSINNRYDDGTQDSYDANGNRVASATGKKLWLVFKGVQGAINIQQMALDGADLKYGNITKPAVQLGFDPLKPIQIRNLGFSALSIETDGGVNESGTPGYLAMGSGGSGANAYSAGKYSDPTNQFDFGRETGFTGLNINANLSVAGTIKIFSCDGSHPRC</sequence>
<evidence type="ECO:0000259" key="2">
    <source>
        <dbReference type="Pfam" id="PF19657"/>
    </source>
</evidence>
<evidence type="ECO:0000256" key="1">
    <source>
        <dbReference type="SAM" id="SignalP"/>
    </source>
</evidence>
<feature type="chain" id="PRO_5021482713" description="DUF6160 domain-containing protein" evidence="1">
    <location>
        <begin position="20"/>
        <end position="221"/>
    </location>
</feature>
<feature type="signal peptide" evidence="1">
    <location>
        <begin position="1"/>
        <end position="19"/>
    </location>
</feature>
<keyword evidence="1" id="KW-0732">Signal</keyword>
<evidence type="ECO:0000313" key="4">
    <source>
        <dbReference type="Proteomes" id="UP000297834"/>
    </source>
</evidence>
<dbReference type="RefSeq" id="WP_134245158.1">
    <property type="nucleotide sequence ID" value="NZ_SNTY01000058.1"/>
</dbReference>